<keyword evidence="7" id="KW-0684">Rhamnose metabolism</keyword>
<dbReference type="PANTHER" id="PTHR10196">
    <property type="entry name" value="SUGAR KINASE"/>
    <property type="match status" value="1"/>
</dbReference>
<evidence type="ECO:0000256" key="2">
    <source>
        <dbReference type="ARBA" id="ARBA00022679"/>
    </source>
</evidence>
<dbReference type="GO" id="GO:0008993">
    <property type="term" value="F:rhamnulokinase activity"/>
    <property type="evidence" value="ECO:0007669"/>
    <property type="project" value="InterPro"/>
</dbReference>
<reference evidence="10" key="2">
    <citation type="submission" date="2021-04" db="EMBL/GenBank/DDBJ databases">
        <authorList>
            <person name="Gilroy R."/>
        </authorList>
    </citation>
    <scope>NUCLEOTIDE SEQUENCE</scope>
    <source>
        <strain evidence="10">CHK187-5294</strain>
    </source>
</reference>
<sequence>MRILAFDFGASSGRAVLGEFDGEKVTMKELHRFANEPVEMGGELYWDFPRLFHELKRGIAKAESEGGADSISVDTWGVDFGLLDKDGRLLSNPLHYRSALTERAQEELVKTMSGEALYEETGIAFNKYNTLCQLVMLQKREDAALKIARRALFMPDLFTYFLTGNAVCERSIASTSQLLRAGEPAFSDKVRRAYGLKRLFPKTVPSGSVAGMLREEIFREMHLKKSIPVIAGLGHDTGAAFFAAPAESENAALLSSGTWSVFGAMIDKPILTKEAEKSGYTNEIGFGGKVRFLRNIVGLWIIQECKRSWEKAGISLSFAEIAAGAEKVAPGRFYIDPDAEEFFAPHDMPKKVEAYCEKSGGAVPKTVFEIARCVYDSLAMAYKRSLLDLQTLTGKRFNVLHIVGGGANNEMLNRAVAQTLGIRVTAGPTEATALGNILCQLAALGAVHGEEEAHRIARRSCEVKEYFPE</sequence>
<protein>
    <submittedName>
        <fullName evidence="10">Rhamnulokinase</fullName>
    </submittedName>
</protein>
<evidence type="ECO:0000259" key="8">
    <source>
        <dbReference type="Pfam" id="PF00370"/>
    </source>
</evidence>
<dbReference type="GO" id="GO:0004370">
    <property type="term" value="F:glycerol kinase activity"/>
    <property type="evidence" value="ECO:0007669"/>
    <property type="project" value="TreeGrafter"/>
</dbReference>
<feature type="domain" description="Carbohydrate kinase FGGY C-terminal" evidence="9">
    <location>
        <begin position="253"/>
        <end position="443"/>
    </location>
</feature>
<proteinExistence type="inferred from homology"/>
<evidence type="ECO:0000256" key="5">
    <source>
        <dbReference type="ARBA" id="ARBA00022840"/>
    </source>
</evidence>
<dbReference type="EMBL" id="DXCL01000041">
    <property type="protein sequence ID" value="HIZ03961.1"/>
    <property type="molecule type" value="Genomic_DNA"/>
</dbReference>
<dbReference type="Pfam" id="PF00370">
    <property type="entry name" value="FGGY_N"/>
    <property type="match status" value="1"/>
</dbReference>
<dbReference type="InterPro" id="IPR043129">
    <property type="entry name" value="ATPase_NBD"/>
</dbReference>
<evidence type="ECO:0000256" key="6">
    <source>
        <dbReference type="ARBA" id="ARBA00023157"/>
    </source>
</evidence>
<gene>
    <name evidence="10" type="ORF">H9727_06720</name>
</gene>
<dbReference type="CDD" id="cd07771">
    <property type="entry name" value="ASKHA_NBD_FGGY_RhaB-like"/>
    <property type="match status" value="1"/>
</dbReference>
<evidence type="ECO:0000256" key="3">
    <source>
        <dbReference type="ARBA" id="ARBA00022741"/>
    </source>
</evidence>
<keyword evidence="6" id="KW-1015">Disulfide bond</keyword>
<evidence type="ECO:0000259" key="9">
    <source>
        <dbReference type="Pfam" id="PF02782"/>
    </source>
</evidence>
<dbReference type="PANTHER" id="PTHR10196:SF93">
    <property type="entry name" value="L-RHAMNULOKINASE"/>
    <property type="match status" value="1"/>
</dbReference>
<evidence type="ECO:0000313" key="10">
    <source>
        <dbReference type="EMBL" id="HIZ03961.1"/>
    </source>
</evidence>
<dbReference type="InterPro" id="IPR018484">
    <property type="entry name" value="FGGY_N"/>
</dbReference>
<organism evidence="10 11">
    <name type="scientific">Candidatus Borkfalkia avistercoris</name>
    <dbReference type="NCBI Taxonomy" id="2838504"/>
    <lineage>
        <taxon>Bacteria</taxon>
        <taxon>Bacillati</taxon>
        <taxon>Bacillota</taxon>
        <taxon>Clostridia</taxon>
        <taxon>Christensenellales</taxon>
        <taxon>Christensenellaceae</taxon>
        <taxon>Candidatus Borkfalkia</taxon>
    </lineage>
</organism>
<dbReference type="GO" id="GO:0006071">
    <property type="term" value="P:glycerol metabolic process"/>
    <property type="evidence" value="ECO:0007669"/>
    <property type="project" value="TreeGrafter"/>
</dbReference>
<dbReference type="InterPro" id="IPR018485">
    <property type="entry name" value="FGGY_C"/>
</dbReference>
<feature type="domain" description="Carbohydrate kinase FGGY N-terminal" evidence="8">
    <location>
        <begin position="3"/>
        <end position="241"/>
    </location>
</feature>
<evidence type="ECO:0000256" key="7">
    <source>
        <dbReference type="ARBA" id="ARBA00023308"/>
    </source>
</evidence>
<comment type="caution">
    <text evidence="10">The sequence shown here is derived from an EMBL/GenBank/DDBJ whole genome shotgun (WGS) entry which is preliminary data.</text>
</comment>
<dbReference type="GO" id="GO:0005524">
    <property type="term" value="F:ATP binding"/>
    <property type="evidence" value="ECO:0007669"/>
    <property type="project" value="UniProtKB-KW"/>
</dbReference>
<dbReference type="Proteomes" id="UP000824132">
    <property type="component" value="Unassembled WGS sequence"/>
</dbReference>
<keyword evidence="2" id="KW-0808">Transferase</keyword>
<keyword evidence="3" id="KW-0547">Nucleotide-binding</keyword>
<dbReference type="AlphaFoldDB" id="A0A9D2IE34"/>
<keyword evidence="5" id="KW-0067">ATP-binding</keyword>
<evidence type="ECO:0000256" key="1">
    <source>
        <dbReference type="ARBA" id="ARBA00009156"/>
    </source>
</evidence>
<dbReference type="Pfam" id="PF02782">
    <property type="entry name" value="FGGY_C"/>
    <property type="match status" value="1"/>
</dbReference>
<dbReference type="SUPFAM" id="SSF53067">
    <property type="entry name" value="Actin-like ATPase domain"/>
    <property type="match status" value="2"/>
</dbReference>
<dbReference type="InterPro" id="IPR013449">
    <property type="entry name" value="Rhamnulokinase"/>
</dbReference>
<dbReference type="GO" id="GO:0005829">
    <property type="term" value="C:cytosol"/>
    <property type="evidence" value="ECO:0007669"/>
    <property type="project" value="TreeGrafter"/>
</dbReference>
<dbReference type="Gene3D" id="3.30.420.40">
    <property type="match status" value="2"/>
</dbReference>
<accession>A0A9D2IE34</accession>
<evidence type="ECO:0000256" key="4">
    <source>
        <dbReference type="ARBA" id="ARBA00022777"/>
    </source>
</evidence>
<reference evidence="10" key="1">
    <citation type="journal article" date="2021" name="PeerJ">
        <title>Extensive microbial diversity within the chicken gut microbiome revealed by metagenomics and culture.</title>
        <authorList>
            <person name="Gilroy R."/>
            <person name="Ravi A."/>
            <person name="Getino M."/>
            <person name="Pursley I."/>
            <person name="Horton D.L."/>
            <person name="Alikhan N.F."/>
            <person name="Baker D."/>
            <person name="Gharbi K."/>
            <person name="Hall N."/>
            <person name="Watson M."/>
            <person name="Adriaenssens E.M."/>
            <person name="Foster-Nyarko E."/>
            <person name="Jarju S."/>
            <person name="Secka A."/>
            <person name="Antonio M."/>
            <person name="Oren A."/>
            <person name="Chaudhuri R.R."/>
            <person name="La Ragione R."/>
            <person name="Hildebrand F."/>
            <person name="Pallen M.J."/>
        </authorList>
    </citation>
    <scope>NUCLEOTIDE SEQUENCE</scope>
    <source>
        <strain evidence="10">CHK187-5294</strain>
    </source>
</reference>
<name>A0A9D2IE34_9FIRM</name>
<dbReference type="GO" id="GO:0019301">
    <property type="term" value="P:rhamnose catabolic process"/>
    <property type="evidence" value="ECO:0007669"/>
    <property type="project" value="InterPro"/>
</dbReference>
<keyword evidence="4" id="KW-0418">Kinase</keyword>
<evidence type="ECO:0000313" key="11">
    <source>
        <dbReference type="Proteomes" id="UP000824132"/>
    </source>
</evidence>
<comment type="similarity">
    <text evidence="1">Belongs to the FGGY kinase family.</text>
</comment>